<dbReference type="NCBIfam" id="NF038156">
    <property type="entry name" value="lant_syn_V_LxmK"/>
    <property type="match status" value="1"/>
</dbReference>
<protein>
    <submittedName>
        <fullName evidence="2">Class IV lanthionine synthetase subunit LxmK</fullName>
    </submittedName>
</protein>
<dbReference type="InterPro" id="IPR002575">
    <property type="entry name" value="Aminoglycoside_PTrfase"/>
</dbReference>
<dbReference type="Gene3D" id="3.90.1200.10">
    <property type="match status" value="1"/>
</dbReference>
<evidence type="ECO:0000313" key="3">
    <source>
        <dbReference type="Proteomes" id="UP000830115"/>
    </source>
</evidence>
<dbReference type="RefSeq" id="WP_248865306.1">
    <property type="nucleotide sequence ID" value="NZ_CP086322.1"/>
</dbReference>
<dbReference type="SUPFAM" id="SSF56112">
    <property type="entry name" value="Protein kinase-like (PK-like)"/>
    <property type="match status" value="1"/>
</dbReference>
<sequence>MDLDAFPEVDALLNRLGFGAFDRTSVSAPVGRNHAWSGRTASGRRVFVKHLVGAEPDIRARMRRMLAFEHFVGTVSELTGHVPALLGHDEDAGLVAFEHIEAESGAELMVDETFSEELAFTVGQKIGALHAASPAGEMDDTLPALPDPRLLHALPLATYNELSFAELEAWRLMQQDAALREGLENLRKWEDEAPRVPSHCDFRVDQLLLVDGGTPVIADWEEFRLADPARDVGAFAGEWLYRSVLDIVTNRGDGDVQFPDVELTHEQVLSRGAEKIERLLPLIRQFWRGYLTRRAADPGFGARATAFAGWHLLDRLVAGAAQAQRLSGIERAAAGIGRGALITPHRFAIVLGFEAAS</sequence>
<evidence type="ECO:0000313" key="2">
    <source>
        <dbReference type="EMBL" id="UQA94435.1"/>
    </source>
</evidence>
<keyword evidence="3" id="KW-1185">Reference proteome</keyword>
<reference evidence="2" key="1">
    <citation type="submission" date="2021-10" db="EMBL/GenBank/DDBJ databases">
        <title>Streptomyces nigrumlapis sp.nov.,an antimicrobial producing actinobacterium isolated from Black Gobi rocks.</title>
        <authorList>
            <person name="Wen Y."/>
            <person name="Zhang W."/>
            <person name="Liu X.G."/>
        </authorList>
    </citation>
    <scope>NUCLEOTIDE SEQUENCE</scope>
    <source>
        <strain evidence="2">ST13-2-2</strain>
    </source>
</reference>
<dbReference type="Proteomes" id="UP000830115">
    <property type="component" value="Chromosome"/>
</dbReference>
<dbReference type="EMBL" id="CP086322">
    <property type="protein sequence ID" value="UQA94435.1"/>
    <property type="molecule type" value="Genomic_DNA"/>
</dbReference>
<accession>A0ABY4MDF0</accession>
<gene>
    <name evidence="2" type="primary">lxmK</name>
    <name evidence="2" type="ORF">K9S39_23525</name>
</gene>
<dbReference type="Pfam" id="PF01636">
    <property type="entry name" value="APH"/>
    <property type="match status" value="1"/>
</dbReference>
<feature type="domain" description="Aminoglycoside phosphotransferase" evidence="1">
    <location>
        <begin position="60"/>
        <end position="236"/>
    </location>
</feature>
<dbReference type="InterPro" id="IPR011009">
    <property type="entry name" value="Kinase-like_dom_sf"/>
</dbReference>
<organism evidence="2 3">
    <name type="scientific">Streptomyces halobius</name>
    <dbReference type="NCBI Taxonomy" id="2879846"/>
    <lineage>
        <taxon>Bacteria</taxon>
        <taxon>Bacillati</taxon>
        <taxon>Actinomycetota</taxon>
        <taxon>Actinomycetes</taxon>
        <taxon>Kitasatosporales</taxon>
        <taxon>Streptomycetaceae</taxon>
        <taxon>Streptomyces</taxon>
    </lineage>
</organism>
<name>A0ABY4MDF0_9ACTN</name>
<evidence type="ECO:0000259" key="1">
    <source>
        <dbReference type="Pfam" id="PF01636"/>
    </source>
</evidence>
<proteinExistence type="predicted"/>